<evidence type="ECO:0000313" key="2">
    <source>
        <dbReference type="EMBL" id="KAF6038024.1"/>
    </source>
</evidence>
<keyword evidence="1" id="KW-0472">Membrane</keyword>
<name>A0A7J7KJH1_BUGNE</name>
<evidence type="ECO:0000313" key="3">
    <source>
        <dbReference type="Proteomes" id="UP000593567"/>
    </source>
</evidence>
<protein>
    <submittedName>
        <fullName evidence="2">Uncharacterized protein</fullName>
    </submittedName>
</protein>
<dbReference type="EMBL" id="VXIV02000481">
    <property type="protein sequence ID" value="KAF6038024.1"/>
    <property type="molecule type" value="Genomic_DNA"/>
</dbReference>
<accession>A0A7J7KJH1</accession>
<organism evidence="2 3">
    <name type="scientific">Bugula neritina</name>
    <name type="common">Brown bryozoan</name>
    <name type="synonym">Sertularia neritina</name>
    <dbReference type="NCBI Taxonomy" id="10212"/>
    <lineage>
        <taxon>Eukaryota</taxon>
        <taxon>Metazoa</taxon>
        <taxon>Spiralia</taxon>
        <taxon>Lophotrochozoa</taxon>
        <taxon>Bryozoa</taxon>
        <taxon>Gymnolaemata</taxon>
        <taxon>Cheilostomatida</taxon>
        <taxon>Flustrina</taxon>
        <taxon>Buguloidea</taxon>
        <taxon>Bugulidae</taxon>
        <taxon>Bugula</taxon>
    </lineage>
</organism>
<comment type="caution">
    <text evidence="2">The sequence shown here is derived from an EMBL/GenBank/DDBJ whole genome shotgun (WGS) entry which is preliminary data.</text>
</comment>
<dbReference type="AlphaFoldDB" id="A0A7J7KJH1"/>
<feature type="transmembrane region" description="Helical" evidence="1">
    <location>
        <begin position="12"/>
        <end position="38"/>
    </location>
</feature>
<keyword evidence="1" id="KW-1133">Transmembrane helix</keyword>
<gene>
    <name evidence="2" type="ORF">EB796_003670</name>
</gene>
<feature type="transmembrane region" description="Helical" evidence="1">
    <location>
        <begin position="45"/>
        <end position="64"/>
    </location>
</feature>
<sequence length="66" mass="7603">MYLNYSISIKAATNSMCILNFIFLLLANRLLTSWFMLAMHYLNKLCYTVAASFTAFYILSFTLVNS</sequence>
<reference evidence="2" key="1">
    <citation type="submission" date="2020-06" db="EMBL/GenBank/DDBJ databases">
        <title>Draft genome of Bugula neritina, a colonial animal packing powerful symbionts and potential medicines.</title>
        <authorList>
            <person name="Rayko M."/>
        </authorList>
    </citation>
    <scope>NUCLEOTIDE SEQUENCE [LARGE SCALE GENOMIC DNA]</scope>
    <source>
        <strain evidence="2">Kwan_BN1</strain>
    </source>
</reference>
<keyword evidence="3" id="KW-1185">Reference proteome</keyword>
<proteinExistence type="predicted"/>
<evidence type="ECO:0000256" key="1">
    <source>
        <dbReference type="SAM" id="Phobius"/>
    </source>
</evidence>
<keyword evidence="1" id="KW-0812">Transmembrane</keyword>
<dbReference type="Proteomes" id="UP000593567">
    <property type="component" value="Unassembled WGS sequence"/>
</dbReference>